<evidence type="ECO:0000313" key="1">
    <source>
        <dbReference type="EMBL" id="VFS82208.1"/>
    </source>
</evidence>
<organism evidence="1 2">
    <name type="scientific">Raoultella terrigena</name>
    <name type="common">Klebsiella terrigena</name>
    <dbReference type="NCBI Taxonomy" id="577"/>
    <lineage>
        <taxon>Bacteria</taxon>
        <taxon>Pseudomonadati</taxon>
        <taxon>Pseudomonadota</taxon>
        <taxon>Gammaproteobacteria</taxon>
        <taxon>Enterobacterales</taxon>
        <taxon>Enterobacteriaceae</taxon>
        <taxon>Klebsiella/Raoultella group</taxon>
        <taxon>Raoultella</taxon>
    </lineage>
</organism>
<gene>
    <name evidence="1" type="ORF">NCTC13038_04563</name>
</gene>
<dbReference type="AlphaFoldDB" id="A0A485CBB4"/>
<proteinExistence type="predicted"/>
<dbReference type="Proteomes" id="UP000332594">
    <property type="component" value="Unassembled WGS sequence"/>
</dbReference>
<accession>A0A485CBB4</accession>
<dbReference type="EMBL" id="CAADJG010000002">
    <property type="protein sequence ID" value="VFS82208.1"/>
    <property type="molecule type" value="Genomic_DNA"/>
</dbReference>
<evidence type="ECO:0000313" key="2">
    <source>
        <dbReference type="Proteomes" id="UP000332594"/>
    </source>
</evidence>
<name>A0A485CBB4_RAOTE</name>
<protein>
    <submittedName>
        <fullName evidence="1">Uncharacterized protein</fullName>
    </submittedName>
</protein>
<sequence length="41" mass="4440">MQIFQQTHAREFPSQQLKTDLLVAGGGLAGYAQPLLPLAMV</sequence>
<reference evidence="1 2" key="1">
    <citation type="submission" date="2019-03" db="EMBL/GenBank/DDBJ databases">
        <authorList>
            <consortium name="Pathogen Informatics"/>
        </authorList>
    </citation>
    <scope>NUCLEOTIDE SEQUENCE [LARGE SCALE GENOMIC DNA]</scope>
    <source>
        <strain evidence="1 2">NCTC13038</strain>
    </source>
</reference>